<protein>
    <submittedName>
        <fullName evidence="2">Uncharacterized protein</fullName>
    </submittedName>
</protein>
<keyword evidence="3" id="KW-1185">Reference proteome</keyword>
<accession>A0A8J7WA56</accession>
<evidence type="ECO:0000256" key="1">
    <source>
        <dbReference type="SAM" id="MobiDB-lite"/>
    </source>
</evidence>
<dbReference type="Proteomes" id="UP000730161">
    <property type="component" value="Unassembled WGS sequence"/>
</dbReference>
<dbReference type="EMBL" id="JWHL01000009">
    <property type="protein sequence ID" value="MBR1369140.1"/>
    <property type="molecule type" value="Genomic_DNA"/>
</dbReference>
<gene>
    <name evidence="2" type="ORF">RJ53_06405</name>
</gene>
<reference evidence="2" key="1">
    <citation type="submission" date="2014-12" db="EMBL/GenBank/DDBJ databases">
        <authorList>
            <person name="Huang H.-H."/>
            <person name="Chen S.-C."/>
            <person name="Lai M.-C."/>
        </authorList>
    </citation>
    <scope>NUCLEOTIDE SEQUENCE</scope>
    <source>
        <strain evidence="2">K1F9705b</strain>
    </source>
</reference>
<evidence type="ECO:0000313" key="3">
    <source>
        <dbReference type="Proteomes" id="UP000730161"/>
    </source>
</evidence>
<proteinExistence type="predicted"/>
<sequence length="207" mass="22377">MGSRRDMTIGITINLDNYENIRLDVREEIGSDEEADDLIRFMDSLLSRIGRDDPATAERVDHYRRRVFGAFHPPEGHVVPLATCPVTGSDDLHEEAPGSDLSGDDYPDPIPMEADADLKGVSGPEGDLVASAEEGPPVDAMSPEVLSPGMAGPDVGYIAPEVTSTESQTGGPVYTCEACGMEVNKVQHDVSHLFMNRTLCKKCMNQS</sequence>
<evidence type="ECO:0000313" key="2">
    <source>
        <dbReference type="EMBL" id="MBR1369140.1"/>
    </source>
</evidence>
<comment type="caution">
    <text evidence="2">The sequence shown here is derived from an EMBL/GenBank/DDBJ whole genome shotgun (WGS) entry which is preliminary data.</text>
</comment>
<name>A0A8J7WA56_9EURY</name>
<feature type="region of interest" description="Disordered" evidence="1">
    <location>
        <begin position="86"/>
        <end position="127"/>
    </location>
</feature>
<organism evidence="2 3">
    <name type="scientific">Methanocalculus chunghsingensis</name>
    <dbReference type="NCBI Taxonomy" id="156457"/>
    <lineage>
        <taxon>Archaea</taxon>
        <taxon>Methanobacteriati</taxon>
        <taxon>Methanobacteriota</taxon>
        <taxon>Stenosarchaea group</taxon>
        <taxon>Methanomicrobia</taxon>
        <taxon>Methanomicrobiales</taxon>
        <taxon>Methanocalculaceae</taxon>
        <taxon>Methanocalculus</taxon>
    </lineage>
</organism>
<dbReference type="AlphaFoldDB" id="A0A8J7WA56"/>